<sequence length="228" mass="25661">MASKGARLTSDLNFVLSILTTNLVRLQDLQELFSLPKEGFDISLTQRQLNEEHDCHNTMDESLQKHVQFLERQGIAGVSHHSLLFSKTANLGIVPDEDVQRKKGNVIVRSSASTPSMAYGLNGVEYAFNPRDVKSSFSTVTSMVPRNEKKEREKEMEEKLKRLSHTLANEAVVSNLPDRGERIRSQIRDLKLKLSELRTSLVNGSNAKEAEIINLDDLADEMERVLSV</sequence>
<name>A0A843UQE1_COLES</name>
<evidence type="ECO:0000313" key="2">
    <source>
        <dbReference type="Proteomes" id="UP000652761"/>
    </source>
</evidence>
<comment type="caution">
    <text evidence="1">The sequence shown here is derived from an EMBL/GenBank/DDBJ whole genome shotgun (WGS) entry which is preliminary data.</text>
</comment>
<evidence type="ECO:0000313" key="1">
    <source>
        <dbReference type="EMBL" id="MQL82059.1"/>
    </source>
</evidence>
<dbReference type="PANTHER" id="PTHR45629:SF7">
    <property type="entry name" value="DNA EXCISION REPAIR PROTEIN ERCC-6-RELATED"/>
    <property type="match status" value="1"/>
</dbReference>
<accession>A0A843UQE1</accession>
<dbReference type="PANTHER" id="PTHR45629">
    <property type="entry name" value="SNF2/RAD54 FAMILY MEMBER"/>
    <property type="match status" value="1"/>
</dbReference>
<dbReference type="OrthoDB" id="413460at2759"/>
<gene>
    <name evidence="1" type="ORF">Taro_014537</name>
</gene>
<keyword evidence="2" id="KW-1185">Reference proteome</keyword>
<dbReference type="InterPro" id="IPR050496">
    <property type="entry name" value="SNF2_RAD54_helicase_repair"/>
</dbReference>
<dbReference type="GO" id="GO:0015616">
    <property type="term" value="F:DNA translocase activity"/>
    <property type="evidence" value="ECO:0007669"/>
    <property type="project" value="TreeGrafter"/>
</dbReference>
<dbReference type="AlphaFoldDB" id="A0A843UQE1"/>
<dbReference type="EMBL" id="NMUH01000606">
    <property type="protein sequence ID" value="MQL82059.1"/>
    <property type="molecule type" value="Genomic_DNA"/>
</dbReference>
<reference evidence="1" key="1">
    <citation type="submission" date="2017-07" db="EMBL/GenBank/DDBJ databases">
        <title>Taro Niue Genome Assembly and Annotation.</title>
        <authorList>
            <person name="Atibalentja N."/>
            <person name="Keating K."/>
            <person name="Fields C.J."/>
        </authorList>
    </citation>
    <scope>NUCLEOTIDE SEQUENCE</scope>
    <source>
        <strain evidence="1">Niue_2</strain>
        <tissue evidence="1">Leaf</tissue>
    </source>
</reference>
<protein>
    <submittedName>
        <fullName evidence="1">Uncharacterized protein</fullName>
    </submittedName>
</protein>
<dbReference type="Proteomes" id="UP000652761">
    <property type="component" value="Unassembled WGS sequence"/>
</dbReference>
<organism evidence="1 2">
    <name type="scientific">Colocasia esculenta</name>
    <name type="common">Wild taro</name>
    <name type="synonym">Arum esculentum</name>
    <dbReference type="NCBI Taxonomy" id="4460"/>
    <lineage>
        <taxon>Eukaryota</taxon>
        <taxon>Viridiplantae</taxon>
        <taxon>Streptophyta</taxon>
        <taxon>Embryophyta</taxon>
        <taxon>Tracheophyta</taxon>
        <taxon>Spermatophyta</taxon>
        <taxon>Magnoliopsida</taxon>
        <taxon>Liliopsida</taxon>
        <taxon>Araceae</taxon>
        <taxon>Aroideae</taxon>
        <taxon>Colocasieae</taxon>
        <taxon>Colocasia</taxon>
    </lineage>
</organism>
<proteinExistence type="predicted"/>